<dbReference type="GO" id="GO:0004674">
    <property type="term" value="F:protein serine/threonine kinase activity"/>
    <property type="evidence" value="ECO:0007669"/>
    <property type="project" value="TreeGrafter"/>
</dbReference>
<dbReference type="PROSITE" id="PS50234">
    <property type="entry name" value="VWFA"/>
    <property type="match status" value="1"/>
</dbReference>
<feature type="compositionally biased region" description="Low complexity" evidence="1">
    <location>
        <begin position="558"/>
        <end position="579"/>
    </location>
</feature>
<keyword evidence="4" id="KW-1185">Reference proteome</keyword>
<protein>
    <recommendedName>
        <fullName evidence="2">VWFA domain-containing protein</fullName>
    </recommendedName>
</protein>
<gene>
    <name evidence="3" type="ORF">HK097_004098</name>
</gene>
<dbReference type="InterPro" id="IPR052969">
    <property type="entry name" value="Thr-specific_kinase-like"/>
</dbReference>
<feature type="region of interest" description="Disordered" evidence="1">
    <location>
        <begin position="1"/>
        <end position="52"/>
    </location>
</feature>
<name>A0AAD5S1P9_9FUNG</name>
<evidence type="ECO:0000313" key="3">
    <source>
        <dbReference type="EMBL" id="KAJ3035815.1"/>
    </source>
</evidence>
<dbReference type="PANTHER" id="PTHR47763">
    <property type="entry name" value="ALPHA-PROTEIN KINASE VWKA"/>
    <property type="match status" value="1"/>
</dbReference>
<feature type="region of interest" description="Disordered" evidence="1">
    <location>
        <begin position="549"/>
        <end position="579"/>
    </location>
</feature>
<dbReference type="InterPro" id="IPR002035">
    <property type="entry name" value="VWF_A"/>
</dbReference>
<dbReference type="Pfam" id="PF00092">
    <property type="entry name" value="VWA"/>
    <property type="match status" value="1"/>
</dbReference>
<dbReference type="Proteomes" id="UP001212841">
    <property type="component" value="Unassembled WGS sequence"/>
</dbReference>
<dbReference type="CDD" id="cd00198">
    <property type="entry name" value="vWFA"/>
    <property type="match status" value="1"/>
</dbReference>
<organism evidence="3 4">
    <name type="scientific">Rhizophlyctis rosea</name>
    <dbReference type="NCBI Taxonomy" id="64517"/>
    <lineage>
        <taxon>Eukaryota</taxon>
        <taxon>Fungi</taxon>
        <taxon>Fungi incertae sedis</taxon>
        <taxon>Chytridiomycota</taxon>
        <taxon>Chytridiomycota incertae sedis</taxon>
        <taxon>Chytridiomycetes</taxon>
        <taxon>Rhizophlyctidales</taxon>
        <taxon>Rhizophlyctidaceae</taxon>
        <taxon>Rhizophlyctis</taxon>
    </lineage>
</organism>
<dbReference type="AlphaFoldDB" id="A0AAD5S1P9"/>
<dbReference type="GO" id="GO:0005737">
    <property type="term" value="C:cytoplasm"/>
    <property type="evidence" value="ECO:0007669"/>
    <property type="project" value="TreeGrafter"/>
</dbReference>
<evidence type="ECO:0000259" key="2">
    <source>
        <dbReference type="PROSITE" id="PS50234"/>
    </source>
</evidence>
<feature type="domain" description="VWFA" evidence="2">
    <location>
        <begin position="107"/>
        <end position="312"/>
    </location>
</feature>
<accession>A0AAD5S1P9</accession>
<feature type="compositionally biased region" description="Low complexity" evidence="1">
    <location>
        <begin position="27"/>
        <end position="43"/>
    </location>
</feature>
<dbReference type="SMART" id="SM00327">
    <property type="entry name" value="VWA"/>
    <property type="match status" value="1"/>
</dbReference>
<sequence length="750" mass="77215">MTDRKSQDVPSASDDFVLIDEASTNEAGTSKSSTTSTAQSASAHDTKPLAVDNRIPDHEAAITHADDLPSEKVNNTYLRESIPADCSPAEHEMKVQRPEFVEGNQLDLAFALDCTGSMGSATESIKDIATKLAESQKADVNFALVSYRDHPPQDHSYVTNVYPFTSDLSTMTSYLAKQQAYGGGDGPEAVTAALHESLHLPWRPNATKVLIIIADAPPHGLGEHTDGFPNGDPDGRDPLKIVIQMRAYGICVFSVACEPSLSSYKHAVDFFEFVASATGGSLIPLTSASLLPDVIVGGAKEQMELKKMLEQFTMDAEKAKKSGAKTDDEVLAFVHQEWSKKGVQTHQTVVEDLYKPAAKEAGKYNVGCYFGSASLADATQKTKPVYDRLDWSKISSEVPSRFGHRAGASSVSPFGAPAGGSAATDSEFGKPAKGLTFGVPAKLGYEFGVPPGRFKPLFEGLPSPAPLFGSAAPSFDSVPATAPSGGLFGPGAGSMFGTSTGAAESHAGAALGSGVDTTPSASTGSSFTFGGLKIREEARFGSLEGSERTIAGTGFGRSSEFGTSATSSETSAGTGTSATFGASVRYGGSGSGTSTFMPSFGSTSGSTVLFGGLPTTVGSCFGTSASRAASGRTTDFGGTSGSTTLFGGAPAVGPSAFGTSAFEAPSGTSTGFGAVSTFGSPPFGAAAASGAMFSTAPTFGSSVTPHAAPSASKQQQVLLKTDTITLDQMKRIQVQAVNRTAMDMVNAQLE</sequence>
<dbReference type="Gene3D" id="3.40.50.410">
    <property type="entry name" value="von Willebrand factor, type A domain"/>
    <property type="match status" value="1"/>
</dbReference>
<proteinExistence type="predicted"/>
<dbReference type="EMBL" id="JADGJD010002005">
    <property type="protein sequence ID" value="KAJ3035815.1"/>
    <property type="molecule type" value="Genomic_DNA"/>
</dbReference>
<dbReference type="SUPFAM" id="SSF53300">
    <property type="entry name" value="vWA-like"/>
    <property type="match status" value="1"/>
</dbReference>
<comment type="caution">
    <text evidence="3">The sequence shown here is derived from an EMBL/GenBank/DDBJ whole genome shotgun (WGS) entry which is preliminary data.</text>
</comment>
<evidence type="ECO:0000256" key="1">
    <source>
        <dbReference type="SAM" id="MobiDB-lite"/>
    </source>
</evidence>
<evidence type="ECO:0000313" key="4">
    <source>
        <dbReference type="Proteomes" id="UP001212841"/>
    </source>
</evidence>
<dbReference type="PANTHER" id="PTHR47763:SF1">
    <property type="entry name" value="DUF659 DOMAIN-CONTAINING PROTEIN"/>
    <property type="match status" value="1"/>
</dbReference>
<dbReference type="InterPro" id="IPR036465">
    <property type="entry name" value="vWFA_dom_sf"/>
</dbReference>
<reference evidence="3" key="1">
    <citation type="submission" date="2020-05" db="EMBL/GenBank/DDBJ databases">
        <title>Phylogenomic resolution of chytrid fungi.</title>
        <authorList>
            <person name="Stajich J.E."/>
            <person name="Amses K."/>
            <person name="Simmons R."/>
            <person name="Seto K."/>
            <person name="Myers J."/>
            <person name="Bonds A."/>
            <person name="Quandt C.A."/>
            <person name="Barry K."/>
            <person name="Liu P."/>
            <person name="Grigoriev I."/>
            <person name="Longcore J.E."/>
            <person name="James T.Y."/>
        </authorList>
    </citation>
    <scope>NUCLEOTIDE SEQUENCE</scope>
    <source>
        <strain evidence="3">JEL0318</strain>
    </source>
</reference>